<gene>
    <name evidence="2" type="ORF">CYJ91_07445</name>
</gene>
<dbReference type="AlphaFoldDB" id="A0AAP8LWE0"/>
<accession>A0AAP8LWE0</accession>
<dbReference type="InterPro" id="IPR001585">
    <property type="entry name" value="TAL/FSA"/>
</dbReference>
<dbReference type="Pfam" id="PF00923">
    <property type="entry name" value="TAL_FSA"/>
    <property type="match status" value="1"/>
</dbReference>
<evidence type="ECO:0000256" key="1">
    <source>
        <dbReference type="ARBA" id="ARBA00023270"/>
    </source>
</evidence>
<sequence length="223" mass="25195">MFIDTANLSQIKEMLQFNQFEGVTTNPKLLLKEGQPRFEQLTKIRALKPGVLFVQLVGDTKDELLADYHELRRRFPDTDDTRMAFKVPLFEPGYQAISAIRDEKPDECLLGTAVYSTRQGFMACVVDCDYIAPYVNRMEQLDIDPYKMIAETHSFYQSTDTHIKIMGASFKNASQVMAAIKAGAANVTISYDIFKQLMTNAAANDAIRVFNEEGRQLDRTAGV</sequence>
<comment type="caution">
    <text evidence="2">The sequence shown here is derived from an EMBL/GenBank/DDBJ whole genome shotgun (WGS) entry which is preliminary data.</text>
</comment>
<evidence type="ECO:0000313" key="2">
    <source>
        <dbReference type="EMBL" id="PLA57610.1"/>
    </source>
</evidence>
<dbReference type="Proteomes" id="UP000234212">
    <property type="component" value="Unassembled WGS sequence"/>
</dbReference>
<dbReference type="PANTHER" id="PTHR10683">
    <property type="entry name" value="TRANSALDOLASE"/>
    <property type="match status" value="1"/>
</dbReference>
<proteinExistence type="predicted"/>
<keyword evidence="1" id="KW-0704">Schiff base</keyword>
<evidence type="ECO:0000313" key="3">
    <source>
        <dbReference type="Proteomes" id="UP000234212"/>
    </source>
</evidence>
<name>A0AAP8LWE0_LACRH</name>
<dbReference type="RefSeq" id="WP_005700116.1">
    <property type="nucleotide sequence ID" value="NZ_CP017063.1"/>
</dbReference>
<dbReference type="Gene3D" id="3.20.20.70">
    <property type="entry name" value="Aldolase class I"/>
    <property type="match status" value="1"/>
</dbReference>
<organism evidence="2 3">
    <name type="scientific">Lacticaseibacillus rhamnosus</name>
    <name type="common">Lactobacillus rhamnosus</name>
    <dbReference type="NCBI Taxonomy" id="47715"/>
    <lineage>
        <taxon>Bacteria</taxon>
        <taxon>Bacillati</taxon>
        <taxon>Bacillota</taxon>
        <taxon>Bacilli</taxon>
        <taxon>Lactobacillales</taxon>
        <taxon>Lactobacillaceae</taxon>
        <taxon>Lacticaseibacillus</taxon>
    </lineage>
</organism>
<dbReference type="GO" id="GO:0005975">
    <property type="term" value="P:carbohydrate metabolic process"/>
    <property type="evidence" value="ECO:0007669"/>
    <property type="project" value="InterPro"/>
</dbReference>
<dbReference type="InterPro" id="IPR013785">
    <property type="entry name" value="Aldolase_TIM"/>
</dbReference>
<reference evidence="2 3" key="1">
    <citation type="submission" date="2017-12" db="EMBL/GenBank/DDBJ databases">
        <title>Phylogenetic diversity of female urinary microbiome.</title>
        <authorList>
            <person name="Thomas-White K."/>
            <person name="Wolfe A.J."/>
        </authorList>
    </citation>
    <scope>NUCLEOTIDE SEQUENCE [LARGE SCALE GENOMIC DNA]</scope>
    <source>
        <strain evidence="2 3">UMB0004</strain>
    </source>
</reference>
<dbReference type="EMBL" id="PKJX01000002">
    <property type="protein sequence ID" value="PLA57610.1"/>
    <property type="molecule type" value="Genomic_DNA"/>
</dbReference>
<dbReference type="PANTHER" id="PTHR10683:SF28">
    <property type="entry name" value="TRANSALDOLASE C"/>
    <property type="match status" value="1"/>
</dbReference>
<protein>
    <submittedName>
        <fullName evidence="2">Transaldolase</fullName>
    </submittedName>
</protein>
<dbReference type="GeneID" id="69830416"/>
<dbReference type="SUPFAM" id="SSF51569">
    <property type="entry name" value="Aldolase"/>
    <property type="match status" value="1"/>
</dbReference>